<evidence type="ECO:0000259" key="1">
    <source>
        <dbReference type="Pfam" id="PF10551"/>
    </source>
</evidence>
<evidence type="ECO:0000313" key="3">
    <source>
        <dbReference type="Proteomes" id="UP001165289"/>
    </source>
</evidence>
<comment type="caution">
    <text evidence="2">The sequence shown here is derived from an EMBL/GenBank/DDBJ whole genome shotgun (WGS) entry which is preliminary data.</text>
</comment>
<dbReference type="InterPro" id="IPR018289">
    <property type="entry name" value="MULE_transposase_dom"/>
</dbReference>
<sequence>MESTTVRITTTRNRQLATPTNRKLNLPEEYTRTFKDEQFLLYDSGPETQRILIFGTQRNLEMLELSRIWLADGTFKTAPLLFTQVYVIHALRGGPDLTKDGHLLPSLFVLLPNKTEATYTKMWEQVQLLCPLANPEEMLMDFEKAAINSFKQTWPASVVKGCFFHLTQNLWRKVQAAGL</sequence>
<protein>
    <recommendedName>
        <fullName evidence="1">MULE transposase domain-containing protein</fullName>
    </recommendedName>
</protein>
<dbReference type="AlphaFoldDB" id="A0AAV7K6J7"/>
<dbReference type="Proteomes" id="UP001165289">
    <property type="component" value="Unassembled WGS sequence"/>
</dbReference>
<reference evidence="2 3" key="1">
    <citation type="journal article" date="2023" name="BMC Biol.">
        <title>The compact genome of the sponge Oopsacas minuta (Hexactinellida) is lacking key metazoan core genes.</title>
        <authorList>
            <person name="Santini S."/>
            <person name="Schenkelaars Q."/>
            <person name="Jourda C."/>
            <person name="Duchesne M."/>
            <person name="Belahbib H."/>
            <person name="Rocher C."/>
            <person name="Selva M."/>
            <person name="Riesgo A."/>
            <person name="Vervoort M."/>
            <person name="Leys S.P."/>
            <person name="Kodjabachian L."/>
            <person name="Le Bivic A."/>
            <person name="Borchiellini C."/>
            <person name="Claverie J.M."/>
            <person name="Renard E."/>
        </authorList>
    </citation>
    <scope>NUCLEOTIDE SEQUENCE [LARGE SCALE GENOMIC DNA]</scope>
    <source>
        <strain evidence="2">SPO-2</strain>
    </source>
</reference>
<keyword evidence="3" id="KW-1185">Reference proteome</keyword>
<feature type="domain" description="MULE transposase" evidence="1">
    <location>
        <begin position="69"/>
        <end position="169"/>
    </location>
</feature>
<organism evidence="2 3">
    <name type="scientific">Oopsacas minuta</name>
    <dbReference type="NCBI Taxonomy" id="111878"/>
    <lineage>
        <taxon>Eukaryota</taxon>
        <taxon>Metazoa</taxon>
        <taxon>Porifera</taxon>
        <taxon>Hexactinellida</taxon>
        <taxon>Hexasterophora</taxon>
        <taxon>Lyssacinosida</taxon>
        <taxon>Leucopsacidae</taxon>
        <taxon>Oopsacas</taxon>
    </lineage>
</organism>
<gene>
    <name evidence="2" type="ORF">LOD99_11340</name>
</gene>
<dbReference type="EMBL" id="JAKMXF010000161">
    <property type="protein sequence ID" value="KAI6656074.1"/>
    <property type="molecule type" value="Genomic_DNA"/>
</dbReference>
<name>A0AAV7K6J7_9METZ</name>
<evidence type="ECO:0000313" key="2">
    <source>
        <dbReference type="EMBL" id="KAI6656074.1"/>
    </source>
</evidence>
<dbReference type="Pfam" id="PF10551">
    <property type="entry name" value="MULE"/>
    <property type="match status" value="1"/>
</dbReference>
<accession>A0AAV7K6J7</accession>
<proteinExistence type="predicted"/>